<evidence type="ECO:0000256" key="1">
    <source>
        <dbReference type="SAM" id="MobiDB-lite"/>
    </source>
</evidence>
<feature type="compositionally biased region" description="Basic and acidic residues" evidence="1">
    <location>
        <begin position="259"/>
        <end position="276"/>
    </location>
</feature>
<protein>
    <submittedName>
        <fullName evidence="2">Uncharacterized protein</fullName>
    </submittedName>
</protein>
<sequence length="319" mass="35044">MFEELFIGATRKFEVVVEDKEATTTTRRRLLILATASSLESHRDAVILLVFLASFDAVLGARYGPKTPLAALARRLLDDSVVNEAREPASCYRVVDEAASNSFREEFPRINDVFCPPNAFAPCFDVPEGGDIDICNSPMTCFEDSPSTTHRASTSDCAMPFALTITVMDATPRTSSLPYARPSLVVVLAHLLVERCVSASPPSSLLSYLPLSPRALTTSTPSAFEGLFCDGGEVDGHRRCVLGRGMGGGRNWRRMNWNREETTTGGIEGKKDEGKRPSPQLRRHHRACFTTLRVGAFLHTSSSDALNIRVDAPRRVHRS</sequence>
<name>A0AAW0CXF2_9AGAR</name>
<organism evidence="2 3">
    <name type="scientific">Favolaschia claudopus</name>
    <dbReference type="NCBI Taxonomy" id="2862362"/>
    <lineage>
        <taxon>Eukaryota</taxon>
        <taxon>Fungi</taxon>
        <taxon>Dikarya</taxon>
        <taxon>Basidiomycota</taxon>
        <taxon>Agaricomycotina</taxon>
        <taxon>Agaricomycetes</taxon>
        <taxon>Agaricomycetidae</taxon>
        <taxon>Agaricales</taxon>
        <taxon>Marasmiineae</taxon>
        <taxon>Mycenaceae</taxon>
        <taxon>Favolaschia</taxon>
    </lineage>
</organism>
<dbReference type="AlphaFoldDB" id="A0AAW0CXF2"/>
<evidence type="ECO:0000313" key="3">
    <source>
        <dbReference type="Proteomes" id="UP001362999"/>
    </source>
</evidence>
<feature type="region of interest" description="Disordered" evidence="1">
    <location>
        <begin position="259"/>
        <end position="281"/>
    </location>
</feature>
<keyword evidence="3" id="KW-1185">Reference proteome</keyword>
<evidence type="ECO:0000313" key="2">
    <source>
        <dbReference type="EMBL" id="KAK7043310.1"/>
    </source>
</evidence>
<proteinExistence type="predicted"/>
<dbReference type="Proteomes" id="UP001362999">
    <property type="component" value="Unassembled WGS sequence"/>
</dbReference>
<dbReference type="EMBL" id="JAWWNJ010000012">
    <property type="protein sequence ID" value="KAK7043310.1"/>
    <property type="molecule type" value="Genomic_DNA"/>
</dbReference>
<comment type="caution">
    <text evidence="2">The sequence shown here is derived from an EMBL/GenBank/DDBJ whole genome shotgun (WGS) entry which is preliminary data.</text>
</comment>
<reference evidence="2 3" key="1">
    <citation type="journal article" date="2024" name="J Genomics">
        <title>Draft genome sequencing and assembly of Favolaschia claudopus CIRM-BRFM 2984 isolated from oak limbs.</title>
        <authorList>
            <person name="Navarro D."/>
            <person name="Drula E."/>
            <person name="Chaduli D."/>
            <person name="Cazenave R."/>
            <person name="Ahrendt S."/>
            <person name="Wang J."/>
            <person name="Lipzen A."/>
            <person name="Daum C."/>
            <person name="Barry K."/>
            <person name="Grigoriev I.V."/>
            <person name="Favel A."/>
            <person name="Rosso M.N."/>
            <person name="Martin F."/>
        </authorList>
    </citation>
    <scope>NUCLEOTIDE SEQUENCE [LARGE SCALE GENOMIC DNA]</scope>
    <source>
        <strain evidence="2 3">CIRM-BRFM 2984</strain>
    </source>
</reference>
<accession>A0AAW0CXF2</accession>
<gene>
    <name evidence="2" type="ORF">R3P38DRAFT_3177604</name>
</gene>